<geneLocation type="plasmid" evidence="4">
    <name>pcblh4a</name>
</geneLocation>
<dbReference type="PRINTS" id="PR00080">
    <property type="entry name" value="SDRFAMILY"/>
</dbReference>
<gene>
    <name evidence="3" type="ORF">DA792_01335</name>
</gene>
<dbReference type="InterPro" id="IPR002347">
    <property type="entry name" value="SDR_fam"/>
</dbReference>
<keyword evidence="3" id="KW-0614">Plasmid</keyword>
<proteinExistence type="inferred from homology"/>
<dbReference type="PROSITE" id="PS00061">
    <property type="entry name" value="ADH_SHORT"/>
    <property type="match status" value="1"/>
</dbReference>
<dbReference type="Gene3D" id="3.40.50.720">
    <property type="entry name" value="NAD(P)-binding Rossmann-like Domain"/>
    <property type="match status" value="1"/>
</dbReference>
<evidence type="ECO:0000313" key="3">
    <source>
        <dbReference type="EMBL" id="AVW89857.1"/>
    </source>
</evidence>
<sequence>MSINFENVKNALTDLSGKTAIVTGAARGQGAIEAELLATAGASVLLCDVLEEDGVALAKRLNDAGHNVRFVTLDVTSEAAWCAALELVREWTGRLDILVNNAGIINRKIIQDMSVEEWRKVMDVNATGAFIGIKHAAPFMAETGGGSIVNISSNSGFSGHYDPAYTSSKWALRGLTRTAAMEFADMGIRVNAICPGLIVTDLNRNSPHLAPMINLTPMQRSGEADEVAQLVLFLASEGSAFITGEDFVIDGGFTAGAAYRRVAKETGLL</sequence>
<dbReference type="SUPFAM" id="SSF51735">
    <property type="entry name" value="NAD(P)-binding Rossmann-fold domains"/>
    <property type="match status" value="1"/>
</dbReference>
<dbReference type="FunFam" id="3.40.50.720:FF:000084">
    <property type="entry name" value="Short-chain dehydrogenase reductase"/>
    <property type="match status" value="1"/>
</dbReference>
<comment type="similarity">
    <text evidence="1">Belongs to the short-chain dehydrogenases/reductases (SDR) family.</text>
</comment>
<dbReference type="EMBL" id="CP028472">
    <property type="protein sequence ID" value="AVW89857.1"/>
    <property type="molecule type" value="Genomic_DNA"/>
</dbReference>
<dbReference type="Proteomes" id="UP000241447">
    <property type="component" value="Plasmid pCBLh4a"/>
</dbReference>
<dbReference type="PANTHER" id="PTHR43180">
    <property type="entry name" value="3-OXOACYL-(ACYL-CARRIER-PROTEIN) REDUCTASE (AFU_ORTHOLOGUE AFUA_6G11210)"/>
    <property type="match status" value="1"/>
</dbReference>
<organism evidence="3 4">
    <name type="scientific">Celeribacter baekdonensis</name>
    <dbReference type="NCBI Taxonomy" id="875171"/>
    <lineage>
        <taxon>Bacteria</taxon>
        <taxon>Pseudomonadati</taxon>
        <taxon>Pseudomonadota</taxon>
        <taxon>Alphaproteobacteria</taxon>
        <taxon>Rhodobacterales</taxon>
        <taxon>Roseobacteraceae</taxon>
        <taxon>Celeribacter</taxon>
    </lineage>
</organism>
<accession>A0A2R4LY93</accession>
<evidence type="ECO:0000313" key="4">
    <source>
        <dbReference type="Proteomes" id="UP000241447"/>
    </source>
</evidence>
<dbReference type="PRINTS" id="PR00081">
    <property type="entry name" value="GDHRDH"/>
</dbReference>
<name>A0A2R4LY93_9RHOB</name>
<dbReference type="OrthoDB" id="9789398at2"/>
<protein>
    <submittedName>
        <fullName evidence="3">Cyclopentanol dehydrogenase</fullName>
    </submittedName>
</protein>
<dbReference type="PANTHER" id="PTHR43180:SF66">
    <property type="entry name" value="SHORT-CHAIN DEHYDROGENASE_REDUCTASE FAMILY PROTEIN"/>
    <property type="match status" value="1"/>
</dbReference>
<dbReference type="AlphaFoldDB" id="A0A2R4LY93"/>
<evidence type="ECO:0000256" key="2">
    <source>
        <dbReference type="ARBA" id="ARBA00023002"/>
    </source>
</evidence>
<dbReference type="InterPro" id="IPR020904">
    <property type="entry name" value="Sc_DH/Rdtase_CS"/>
</dbReference>
<reference evidence="3 4" key="1">
    <citation type="submission" date="2018-03" db="EMBL/GenBank/DDBJ databases">
        <title>The Complete Genome of Celeribacter baekdonensis strain LH4, a Thiosulfate-Oxidizing Alphaproteobacterium Isolated from Gulf of Mexico Continental Slope Sediments.</title>
        <authorList>
            <person name="Flood B.E."/>
            <person name="Bailey J.V."/>
            <person name="Leprich D."/>
        </authorList>
    </citation>
    <scope>NUCLEOTIDE SEQUENCE [LARGE SCALE GENOMIC DNA]</scope>
    <source>
        <strain evidence="3 4">LH4</strain>
        <plasmid evidence="4">Plasmid pcblh4a</plasmid>
    </source>
</reference>
<keyword evidence="2" id="KW-0560">Oxidoreductase</keyword>
<dbReference type="KEGG" id="cbak:DA792_01335"/>
<evidence type="ECO:0000256" key="1">
    <source>
        <dbReference type="ARBA" id="ARBA00006484"/>
    </source>
</evidence>
<dbReference type="RefSeq" id="WP_107717712.1">
    <property type="nucleotide sequence ID" value="NZ_CAXBOP010000004.1"/>
</dbReference>
<dbReference type="GO" id="GO:0016491">
    <property type="term" value="F:oxidoreductase activity"/>
    <property type="evidence" value="ECO:0007669"/>
    <property type="project" value="UniProtKB-KW"/>
</dbReference>
<dbReference type="Pfam" id="PF13561">
    <property type="entry name" value="adh_short_C2"/>
    <property type="match status" value="1"/>
</dbReference>
<dbReference type="InterPro" id="IPR036291">
    <property type="entry name" value="NAD(P)-bd_dom_sf"/>
</dbReference>